<reference evidence="3" key="1">
    <citation type="submission" date="2012-07" db="EMBL/GenBank/DDBJ databases">
        <title>Genome of the Chinese tree shrew, a rising model animal genetically related to primates.</title>
        <authorList>
            <person name="Zhang G."/>
            <person name="Fan Y."/>
            <person name="Yao Y."/>
            <person name="Huang Z."/>
        </authorList>
    </citation>
    <scope>NUCLEOTIDE SEQUENCE [LARGE SCALE GENOMIC DNA]</scope>
</reference>
<name>L9KWL3_TUPCH</name>
<dbReference type="InParanoid" id="L9KWL3"/>
<evidence type="ECO:0000256" key="1">
    <source>
        <dbReference type="SAM" id="MobiDB-lite"/>
    </source>
</evidence>
<evidence type="ECO:0000313" key="2">
    <source>
        <dbReference type="EMBL" id="ELW66879.1"/>
    </source>
</evidence>
<feature type="region of interest" description="Disordered" evidence="1">
    <location>
        <begin position="17"/>
        <end position="52"/>
    </location>
</feature>
<proteinExistence type="predicted"/>
<dbReference type="Proteomes" id="UP000011518">
    <property type="component" value="Unassembled WGS sequence"/>
</dbReference>
<dbReference type="AlphaFoldDB" id="L9KWL3"/>
<dbReference type="EMBL" id="KB320636">
    <property type="protein sequence ID" value="ELW66879.1"/>
    <property type="molecule type" value="Genomic_DNA"/>
</dbReference>
<accession>L9KWL3</accession>
<evidence type="ECO:0000313" key="3">
    <source>
        <dbReference type="Proteomes" id="UP000011518"/>
    </source>
</evidence>
<sequence>MVTAAVPVGTCCARHTQGKNRARTGAFPSEAASAHRAPDKNRGLPSEAASARRAALLSGPGTRTGAFPSPASSFPLGLPAWPSCSQTMRVFSALPTMGTPLLRLCPPTWCARPQMASVGCMDVRGSRPFISVGLDSVVVDTLLGLENSRPTPPVQGHLCLSEPAPSLAMPST</sequence>
<organism evidence="2 3">
    <name type="scientific">Tupaia chinensis</name>
    <name type="common">Chinese tree shrew</name>
    <name type="synonym">Tupaia belangeri chinensis</name>
    <dbReference type="NCBI Taxonomy" id="246437"/>
    <lineage>
        <taxon>Eukaryota</taxon>
        <taxon>Metazoa</taxon>
        <taxon>Chordata</taxon>
        <taxon>Craniata</taxon>
        <taxon>Vertebrata</taxon>
        <taxon>Euteleostomi</taxon>
        <taxon>Mammalia</taxon>
        <taxon>Eutheria</taxon>
        <taxon>Euarchontoglires</taxon>
        <taxon>Scandentia</taxon>
        <taxon>Tupaiidae</taxon>
        <taxon>Tupaia</taxon>
    </lineage>
</organism>
<protein>
    <submittedName>
        <fullName evidence="2">Uncharacterized protein</fullName>
    </submittedName>
</protein>
<keyword evidence="3" id="KW-1185">Reference proteome</keyword>
<reference evidence="3" key="2">
    <citation type="journal article" date="2013" name="Nat. Commun.">
        <title>Genome of the Chinese tree shrew.</title>
        <authorList>
            <person name="Fan Y."/>
            <person name="Huang Z.Y."/>
            <person name="Cao C.C."/>
            <person name="Chen C.S."/>
            <person name="Chen Y.X."/>
            <person name="Fan D.D."/>
            <person name="He J."/>
            <person name="Hou H.L."/>
            <person name="Hu L."/>
            <person name="Hu X.T."/>
            <person name="Jiang X.T."/>
            <person name="Lai R."/>
            <person name="Lang Y.S."/>
            <person name="Liang B."/>
            <person name="Liao S.G."/>
            <person name="Mu D."/>
            <person name="Ma Y.Y."/>
            <person name="Niu Y.Y."/>
            <person name="Sun X.Q."/>
            <person name="Xia J.Q."/>
            <person name="Xiao J."/>
            <person name="Xiong Z.Q."/>
            <person name="Xu L."/>
            <person name="Yang L."/>
            <person name="Zhang Y."/>
            <person name="Zhao W."/>
            <person name="Zhao X.D."/>
            <person name="Zheng Y.T."/>
            <person name="Zhou J.M."/>
            <person name="Zhu Y.B."/>
            <person name="Zhang G.J."/>
            <person name="Wang J."/>
            <person name="Yao Y.G."/>
        </authorList>
    </citation>
    <scope>NUCLEOTIDE SEQUENCE [LARGE SCALE GENOMIC DNA]</scope>
</reference>
<gene>
    <name evidence="2" type="ORF">TREES_T100007591</name>
</gene>